<proteinExistence type="predicted"/>
<evidence type="ECO:0000256" key="1">
    <source>
        <dbReference type="SAM" id="Phobius"/>
    </source>
</evidence>
<keyword evidence="1" id="KW-0812">Transmembrane</keyword>
<name>A0A7H0LPM9_9SPHN</name>
<keyword evidence="1" id="KW-0472">Membrane</keyword>
<dbReference type="AlphaFoldDB" id="A0A7H0LPM9"/>
<dbReference type="Proteomes" id="UP000516148">
    <property type="component" value="Chromosome"/>
</dbReference>
<keyword evidence="1" id="KW-1133">Transmembrane helix</keyword>
<reference evidence="2 3" key="1">
    <citation type="submission" date="2020-09" db="EMBL/GenBank/DDBJ databases">
        <title>Sphingomonas sp., a new species isolated from pork steak.</title>
        <authorList>
            <person name="Heidler von Heilborn D."/>
        </authorList>
    </citation>
    <scope>NUCLEOTIDE SEQUENCE [LARGE SCALE GENOMIC DNA]</scope>
    <source>
        <strain evidence="3">S8-3T</strain>
    </source>
</reference>
<feature type="transmembrane region" description="Helical" evidence="1">
    <location>
        <begin position="371"/>
        <end position="389"/>
    </location>
</feature>
<feature type="transmembrane region" description="Helical" evidence="1">
    <location>
        <begin position="285"/>
        <end position="303"/>
    </location>
</feature>
<feature type="transmembrane region" description="Helical" evidence="1">
    <location>
        <begin position="27"/>
        <end position="52"/>
    </location>
</feature>
<protein>
    <submittedName>
        <fullName evidence="2">MFS transporter</fullName>
    </submittedName>
</protein>
<dbReference type="EMBL" id="CP061038">
    <property type="protein sequence ID" value="QNQ11632.1"/>
    <property type="molecule type" value="Genomic_DNA"/>
</dbReference>
<feature type="transmembrane region" description="Helical" evidence="1">
    <location>
        <begin position="218"/>
        <end position="240"/>
    </location>
</feature>
<evidence type="ECO:0000313" key="2">
    <source>
        <dbReference type="EMBL" id="QNQ11632.1"/>
    </source>
</evidence>
<feature type="transmembrane region" description="Helical" evidence="1">
    <location>
        <begin position="64"/>
        <end position="84"/>
    </location>
</feature>
<sequence>MTSNTIATDEIDTNHWVGGQALSGREIVAALTFGVVGIMIPGLQPLLLGALAESGRLSAEQLGYVATAELLAMGASAVLAGALFKPVRLRWIAVIACLALAAIDGLTTHLQGLDLVWGRAAAGVPSGVLIWITLSMIARSPTPERWAGIYLTIQTLAQFLWATMLAAMVMPRWGVDGGFMSLSVLCFAAMLAAFALPDQFAALPSGATDSGSAGFPRARGWIALAASFLYLAAIGAVWVYSEPLSRQAGHGVAVIGAAVSISLACQVAGGAMATMLAGRVRWNHMLALCGLAGLGVLAGFATLPSAALFLLLSGLFGFIWLFALPFFVPMAIEADPTRRAAVLLGGAQLLGASLGPLFASMLVSDAEARGALGLGAAALCLFLIITTWLHRTRAHQAFGTIGSEI</sequence>
<organism evidence="2 3">
    <name type="scientific">Sphingomonas alpina</name>
    <dbReference type="NCBI Taxonomy" id="653931"/>
    <lineage>
        <taxon>Bacteria</taxon>
        <taxon>Pseudomonadati</taxon>
        <taxon>Pseudomonadota</taxon>
        <taxon>Alphaproteobacteria</taxon>
        <taxon>Sphingomonadales</taxon>
        <taxon>Sphingomonadaceae</taxon>
        <taxon>Sphingomonas</taxon>
    </lineage>
</organism>
<feature type="transmembrane region" description="Helical" evidence="1">
    <location>
        <begin position="252"/>
        <end position="273"/>
    </location>
</feature>
<dbReference type="RefSeq" id="WP_187763937.1">
    <property type="nucleotide sequence ID" value="NZ_CP061038.1"/>
</dbReference>
<feature type="transmembrane region" description="Helical" evidence="1">
    <location>
        <begin position="149"/>
        <end position="171"/>
    </location>
</feature>
<feature type="transmembrane region" description="Helical" evidence="1">
    <location>
        <begin position="309"/>
        <end position="328"/>
    </location>
</feature>
<accession>A0A7H0LPM9</accession>
<feature type="transmembrane region" description="Helical" evidence="1">
    <location>
        <begin position="340"/>
        <end position="359"/>
    </location>
</feature>
<dbReference type="InterPro" id="IPR036259">
    <property type="entry name" value="MFS_trans_sf"/>
</dbReference>
<keyword evidence="3" id="KW-1185">Reference proteome</keyword>
<feature type="transmembrane region" description="Helical" evidence="1">
    <location>
        <begin position="116"/>
        <end position="137"/>
    </location>
</feature>
<gene>
    <name evidence="2" type="ORF">H3Z74_11150</name>
</gene>
<dbReference type="SUPFAM" id="SSF103473">
    <property type="entry name" value="MFS general substrate transporter"/>
    <property type="match status" value="1"/>
</dbReference>
<dbReference type="KEGG" id="spap:H3Z74_11150"/>
<feature type="transmembrane region" description="Helical" evidence="1">
    <location>
        <begin position="177"/>
        <end position="197"/>
    </location>
</feature>
<feature type="transmembrane region" description="Helical" evidence="1">
    <location>
        <begin position="91"/>
        <end position="110"/>
    </location>
</feature>
<evidence type="ECO:0000313" key="3">
    <source>
        <dbReference type="Proteomes" id="UP000516148"/>
    </source>
</evidence>
<dbReference type="Gene3D" id="1.20.1250.20">
    <property type="entry name" value="MFS general substrate transporter like domains"/>
    <property type="match status" value="1"/>
</dbReference>